<keyword evidence="2" id="KW-1185">Reference proteome</keyword>
<organism evidence="1 2">
    <name type="scientific">Lasius platythorax</name>
    <dbReference type="NCBI Taxonomy" id="488582"/>
    <lineage>
        <taxon>Eukaryota</taxon>
        <taxon>Metazoa</taxon>
        <taxon>Ecdysozoa</taxon>
        <taxon>Arthropoda</taxon>
        <taxon>Hexapoda</taxon>
        <taxon>Insecta</taxon>
        <taxon>Pterygota</taxon>
        <taxon>Neoptera</taxon>
        <taxon>Endopterygota</taxon>
        <taxon>Hymenoptera</taxon>
        <taxon>Apocrita</taxon>
        <taxon>Aculeata</taxon>
        <taxon>Formicoidea</taxon>
        <taxon>Formicidae</taxon>
        <taxon>Formicinae</taxon>
        <taxon>Lasius</taxon>
        <taxon>Lasius</taxon>
    </lineage>
</organism>
<dbReference type="AlphaFoldDB" id="A0AAV2P2L2"/>
<dbReference type="EMBL" id="OZ034830">
    <property type="protein sequence ID" value="CAL1686922.1"/>
    <property type="molecule type" value="Genomic_DNA"/>
</dbReference>
<accession>A0AAV2P2L2</accession>
<gene>
    <name evidence="1" type="ORF">LPLAT_LOCUS12221</name>
</gene>
<name>A0AAV2P2L2_9HYME</name>
<dbReference type="Proteomes" id="UP001497644">
    <property type="component" value="Chromosome 7"/>
</dbReference>
<sequence>MKSTASPQPQRTITIHDTLQRLSYAKRPAFDALWEPKDIAGIDVKATEKRRILGDEYLESIIKERPRRCMTPSVSLDDVRDKDERELMIDFIYKTTVNQAAKEVWNDFKVQSFCLPHVEEQEKLLTDQRIIAHLPARFRGAARKWDSMQSRSLLMDDTCYDKKDKRKVKYINETQPEIDKKISEREHVIRKLIDENKLSIFYDKLPLSYTGHRSYIAYGVPLEKKETYPPNRSAN</sequence>
<reference evidence="1" key="1">
    <citation type="submission" date="2024-04" db="EMBL/GenBank/DDBJ databases">
        <authorList>
            <consortium name="Molecular Ecology Group"/>
        </authorList>
    </citation>
    <scope>NUCLEOTIDE SEQUENCE</scope>
</reference>
<evidence type="ECO:0000313" key="1">
    <source>
        <dbReference type="EMBL" id="CAL1686922.1"/>
    </source>
</evidence>
<proteinExistence type="predicted"/>
<evidence type="ECO:0000313" key="2">
    <source>
        <dbReference type="Proteomes" id="UP001497644"/>
    </source>
</evidence>
<protein>
    <submittedName>
        <fullName evidence="1">Uncharacterized protein</fullName>
    </submittedName>
</protein>